<sequence>MVAENLPGQRLGRPTVSAVWGRDTVHVVLDRDERERWSYVSRVSENT</sequence>
<dbReference type="EMBL" id="GBRH01251168">
    <property type="protein sequence ID" value="JAD46727.1"/>
    <property type="molecule type" value="Transcribed_RNA"/>
</dbReference>
<organism evidence="1">
    <name type="scientific">Arundo donax</name>
    <name type="common">Giant reed</name>
    <name type="synonym">Donax arundinaceus</name>
    <dbReference type="NCBI Taxonomy" id="35708"/>
    <lineage>
        <taxon>Eukaryota</taxon>
        <taxon>Viridiplantae</taxon>
        <taxon>Streptophyta</taxon>
        <taxon>Embryophyta</taxon>
        <taxon>Tracheophyta</taxon>
        <taxon>Spermatophyta</taxon>
        <taxon>Magnoliopsida</taxon>
        <taxon>Liliopsida</taxon>
        <taxon>Poales</taxon>
        <taxon>Poaceae</taxon>
        <taxon>PACMAD clade</taxon>
        <taxon>Arundinoideae</taxon>
        <taxon>Arundineae</taxon>
        <taxon>Arundo</taxon>
    </lineage>
</organism>
<accession>A0A0A9AI11</accession>
<protein>
    <submittedName>
        <fullName evidence="1">Uncharacterized protein</fullName>
    </submittedName>
</protein>
<reference evidence="1" key="2">
    <citation type="journal article" date="2015" name="Data Brief">
        <title>Shoot transcriptome of the giant reed, Arundo donax.</title>
        <authorList>
            <person name="Barrero R.A."/>
            <person name="Guerrero F.D."/>
            <person name="Moolhuijzen P."/>
            <person name="Goolsby J.A."/>
            <person name="Tidwell J."/>
            <person name="Bellgard S.E."/>
            <person name="Bellgard M.I."/>
        </authorList>
    </citation>
    <scope>NUCLEOTIDE SEQUENCE</scope>
    <source>
        <tissue evidence="1">Shoot tissue taken approximately 20 cm above the soil surface</tissue>
    </source>
</reference>
<reference evidence="1" key="1">
    <citation type="submission" date="2014-09" db="EMBL/GenBank/DDBJ databases">
        <authorList>
            <person name="Magalhaes I.L.F."/>
            <person name="Oliveira U."/>
            <person name="Santos F.R."/>
            <person name="Vidigal T.H.D.A."/>
            <person name="Brescovit A.D."/>
            <person name="Santos A.J."/>
        </authorList>
    </citation>
    <scope>NUCLEOTIDE SEQUENCE</scope>
    <source>
        <tissue evidence="1">Shoot tissue taken approximately 20 cm above the soil surface</tissue>
    </source>
</reference>
<evidence type="ECO:0000313" key="1">
    <source>
        <dbReference type="EMBL" id="JAD46727.1"/>
    </source>
</evidence>
<dbReference type="AlphaFoldDB" id="A0A0A9AI11"/>
<proteinExistence type="predicted"/>
<name>A0A0A9AI11_ARUDO</name>